<proteinExistence type="predicted"/>
<evidence type="ECO:0000256" key="2">
    <source>
        <dbReference type="ARBA" id="ARBA00022679"/>
    </source>
</evidence>
<keyword evidence="1 3" id="KW-0489">Methyltransferase</keyword>
<evidence type="ECO:0000313" key="4">
    <source>
        <dbReference type="Proteomes" id="UP000334340"/>
    </source>
</evidence>
<dbReference type="Pfam" id="PF03602">
    <property type="entry name" value="Cons_hypoth95"/>
    <property type="match status" value="1"/>
</dbReference>
<gene>
    <name evidence="3" type="ORF">MELA_00339</name>
</gene>
<dbReference type="GO" id="GO:0003676">
    <property type="term" value="F:nucleic acid binding"/>
    <property type="evidence" value="ECO:0007669"/>
    <property type="project" value="InterPro"/>
</dbReference>
<keyword evidence="2 3" id="KW-0808">Transferase</keyword>
<protein>
    <submittedName>
        <fullName evidence="3">Methyltransferase</fullName>
    </submittedName>
</protein>
<dbReference type="SUPFAM" id="SSF53335">
    <property type="entry name" value="S-adenosyl-L-methionine-dependent methyltransferases"/>
    <property type="match status" value="1"/>
</dbReference>
<dbReference type="EMBL" id="CABIKM010000004">
    <property type="protein sequence ID" value="VUZ83977.1"/>
    <property type="molecule type" value="Genomic_DNA"/>
</dbReference>
<dbReference type="Gene3D" id="3.40.50.150">
    <property type="entry name" value="Vaccinia Virus protein VP39"/>
    <property type="match status" value="1"/>
</dbReference>
<dbReference type="PANTHER" id="PTHR43542">
    <property type="entry name" value="METHYLTRANSFERASE"/>
    <property type="match status" value="1"/>
</dbReference>
<keyword evidence="4" id="KW-1185">Reference proteome</keyword>
<dbReference type="PROSITE" id="PS00092">
    <property type="entry name" value="N6_MTASE"/>
    <property type="match status" value="1"/>
</dbReference>
<dbReference type="InterPro" id="IPR029063">
    <property type="entry name" value="SAM-dependent_MTases_sf"/>
</dbReference>
<dbReference type="PIRSF" id="PIRSF004553">
    <property type="entry name" value="CHP00095"/>
    <property type="match status" value="1"/>
</dbReference>
<dbReference type="PANTHER" id="PTHR43542:SF1">
    <property type="entry name" value="METHYLTRANSFERASE"/>
    <property type="match status" value="1"/>
</dbReference>
<dbReference type="GO" id="GO:0031167">
    <property type="term" value="P:rRNA methylation"/>
    <property type="evidence" value="ECO:0007669"/>
    <property type="project" value="InterPro"/>
</dbReference>
<accession>A0A564ZGF9</accession>
<dbReference type="InterPro" id="IPR002052">
    <property type="entry name" value="DNA_methylase_N6_adenine_CS"/>
</dbReference>
<dbReference type="NCBIfam" id="TIGR00095">
    <property type="entry name" value="16S rRNA (guanine(966)-N(2))-methyltransferase RsmD"/>
    <property type="match status" value="1"/>
</dbReference>
<dbReference type="GO" id="GO:0008168">
    <property type="term" value="F:methyltransferase activity"/>
    <property type="evidence" value="ECO:0007669"/>
    <property type="project" value="UniProtKB-KW"/>
</dbReference>
<evidence type="ECO:0000313" key="3">
    <source>
        <dbReference type="EMBL" id="VUZ83977.1"/>
    </source>
</evidence>
<dbReference type="CDD" id="cd02440">
    <property type="entry name" value="AdoMet_MTases"/>
    <property type="match status" value="1"/>
</dbReference>
<dbReference type="AlphaFoldDB" id="A0A564ZGF9"/>
<sequence length="185" mass="20307">MRIIGGLARGRRLLAPRGSKTRPTSDYLREVLFNLLTHQIEGRSFLDLYAGTGAVGIEALSRGAAAAVFVEHSRSALAMLYRNLDMSGFRDRAEVVPMEVLRYLRRAACGSQQFDLIFLDPPYLHADAGTAISIIAATDLLAPTGTAILERSTKVVPIRVPSGLTLVREVRHGDTALQLYRREAM</sequence>
<reference evidence="3 4" key="1">
    <citation type="submission" date="2019-07" db="EMBL/GenBank/DDBJ databases">
        <authorList>
            <person name="Cremers G."/>
        </authorList>
    </citation>
    <scope>NUCLEOTIDE SEQUENCE [LARGE SCALE GENOMIC DNA]</scope>
</reference>
<dbReference type="Proteomes" id="UP000334340">
    <property type="component" value="Unassembled WGS sequence"/>
</dbReference>
<organism evidence="3 4">
    <name type="scientific">Candidatus Methylomirabilis lanthanidiphila</name>
    <dbReference type="NCBI Taxonomy" id="2211376"/>
    <lineage>
        <taxon>Bacteria</taxon>
        <taxon>Candidatus Methylomirabilota</taxon>
        <taxon>Candidatus Methylomirabilia</taxon>
        <taxon>Candidatus Methylomirabilales</taxon>
        <taxon>Candidatus Methylomirabilaceae</taxon>
        <taxon>Candidatus Methylomirabilis</taxon>
    </lineage>
</organism>
<name>A0A564ZGF9_9BACT</name>
<dbReference type="InterPro" id="IPR004398">
    <property type="entry name" value="RNA_MeTrfase_RsmD"/>
</dbReference>
<evidence type="ECO:0000256" key="1">
    <source>
        <dbReference type="ARBA" id="ARBA00022603"/>
    </source>
</evidence>